<accession>A0A1I4S830</accession>
<evidence type="ECO:0000313" key="5">
    <source>
        <dbReference type="Proteomes" id="UP000233491"/>
    </source>
</evidence>
<dbReference type="Proteomes" id="UP000233491">
    <property type="component" value="Unassembled WGS sequence"/>
</dbReference>
<dbReference type="InterPro" id="IPR018470">
    <property type="entry name" value="Metal-bd_Tp34-typ"/>
</dbReference>
<dbReference type="AlphaFoldDB" id="A0A1I4S830"/>
<evidence type="ECO:0000256" key="3">
    <source>
        <dbReference type="SAM" id="SignalP"/>
    </source>
</evidence>
<organism evidence="4 5">
    <name type="scientific">Pleomorphomonas diazotrophica</name>
    <dbReference type="NCBI Taxonomy" id="1166257"/>
    <lineage>
        <taxon>Bacteria</taxon>
        <taxon>Pseudomonadati</taxon>
        <taxon>Pseudomonadota</taxon>
        <taxon>Alphaproteobacteria</taxon>
        <taxon>Hyphomicrobiales</taxon>
        <taxon>Pleomorphomonadaceae</taxon>
        <taxon>Pleomorphomonas</taxon>
    </lineage>
</organism>
<comment type="similarity">
    <text evidence="1">Belongs to the UPF0423 family.</text>
</comment>
<proteinExistence type="inferred from homology"/>
<dbReference type="PIRSF" id="PIRSF017018">
    <property type="entry name" value="Tp34"/>
    <property type="match status" value="1"/>
</dbReference>
<evidence type="ECO:0000313" key="4">
    <source>
        <dbReference type="EMBL" id="PKR89891.1"/>
    </source>
</evidence>
<dbReference type="Pfam" id="PF10634">
    <property type="entry name" value="Iron_transport"/>
    <property type="match status" value="1"/>
</dbReference>
<dbReference type="EMBL" id="PJNW01000003">
    <property type="protein sequence ID" value="PKR89891.1"/>
    <property type="molecule type" value="Genomic_DNA"/>
</dbReference>
<gene>
    <name evidence="4" type="ORF">CXZ10_06835</name>
</gene>
<dbReference type="OrthoDB" id="1495621at2"/>
<feature type="chain" id="PRO_5015065694" description="Iron transporter" evidence="3">
    <location>
        <begin position="23"/>
        <end position="180"/>
    </location>
</feature>
<reference evidence="4 5" key="1">
    <citation type="submission" date="2017-12" db="EMBL/GenBank/DDBJ databases">
        <title>Anaerobic carbon monoxide metabolism by Pleomorphomonas carboxyditropha sp. nov., a new mesophilic hydrogenogenic carboxidotroph.</title>
        <authorList>
            <person name="Esquivel-Elizondo S."/>
            <person name="Krajmalnik-Brown R."/>
        </authorList>
    </citation>
    <scope>NUCLEOTIDE SEQUENCE [LARGE SCALE GENOMIC DNA]</scope>
    <source>
        <strain evidence="4 5">R5-392</strain>
    </source>
</reference>
<sequence length="180" mass="19254">MRILTGLALASAAFGFATSAFALEYPIGEPQFGGGMEVAAVYLQPIEMEPAGMMLAADKADVHLEADIHATKDNVNGFANGDWVPYLEITYELTKDGKTVAKGPFMGMVASDGPHYGDNVKLDGPGVYQLTYKIAPPSGSGHMAMFGRHVDKETGVAPWFEPFEAKYEFTYAGTGKKGGY</sequence>
<keyword evidence="2 3" id="KW-0732">Signal</keyword>
<evidence type="ECO:0000256" key="2">
    <source>
        <dbReference type="ARBA" id="ARBA00022729"/>
    </source>
</evidence>
<evidence type="ECO:0008006" key="6">
    <source>
        <dbReference type="Google" id="ProtNLM"/>
    </source>
</evidence>
<dbReference type="InterPro" id="IPR038482">
    <property type="entry name" value="Tp34-type_sf"/>
</dbReference>
<dbReference type="Gene3D" id="2.60.40.2480">
    <property type="entry name" value="Periplasmic metal-binding protein Tp34-type"/>
    <property type="match status" value="1"/>
</dbReference>
<keyword evidence="5" id="KW-1185">Reference proteome</keyword>
<dbReference type="RefSeq" id="WP_101288403.1">
    <property type="nucleotide sequence ID" value="NZ_FOUQ01000003.1"/>
</dbReference>
<comment type="caution">
    <text evidence="4">The sequence shown here is derived from an EMBL/GenBank/DDBJ whole genome shotgun (WGS) entry which is preliminary data.</text>
</comment>
<feature type="signal peptide" evidence="3">
    <location>
        <begin position="1"/>
        <end position="22"/>
    </location>
</feature>
<name>A0A1I4S830_9HYPH</name>
<protein>
    <recommendedName>
        <fullName evidence="6">Iron transporter</fullName>
    </recommendedName>
</protein>
<evidence type="ECO:0000256" key="1">
    <source>
        <dbReference type="ARBA" id="ARBA00010013"/>
    </source>
</evidence>